<reference evidence="1 2" key="1">
    <citation type="submission" date="2023-03" db="EMBL/GenBank/DDBJ databases">
        <title>High-quality genome of Scylla paramamosain provides insights in environmental adaptation.</title>
        <authorList>
            <person name="Zhang L."/>
        </authorList>
    </citation>
    <scope>NUCLEOTIDE SEQUENCE [LARGE SCALE GENOMIC DNA]</scope>
    <source>
        <strain evidence="1">LZ_2023a</strain>
        <tissue evidence="1">Muscle</tissue>
    </source>
</reference>
<gene>
    <name evidence="1" type="ORF">O3P69_011469</name>
</gene>
<comment type="caution">
    <text evidence="1">The sequence shown here is derived from an EMBL/GenBank/DDBJ whole genome shotgun (WGS) entry which is preliminary data.</text>
</comment>
<accession>A0AAW0T6P8</accession>
<evidence type="ECO:0000313" key="2">
    <source>
        <dbReference type="Proteomes" id="UP001487740"/>
    </source>
</evidence>
<keyword evidence="2" id="KW-1185">Reference proteome</keyword>
<proteinExistence type="predicted"/>
<dbReference type="Proteomes" id="UP001487740">
    <property type="component" value="Unassembled WGS sequence"/>
</dbReference>
<organism evidence="1 2">
    <name type="scientific">Scylla paramamosain</name>
    <name type="common">Mud crab</name>
    <dbReference type="NCBI Taxonomy" id="85552"/>
    <lineage>
        <taxon>Eukaryota</taxon>
        <taxon>Metazoa</taxon>
        <taxon>Ecdysozoa</taxon>
        <taxon>Arthropoda</taxon>
        <taxon>Crustacea</taxon>
        <taxon>Multicrustacea</taxon>
        <taxon>Malacostraca</taxon>
        <taxon>Eumalacostraca</taxon>
        <taxon>Eucarida</taxon>
        <taxon>Decapoda</taxon>
        <taxon>Pleocyemata</taxon>
        <taxon>Brachyura</taxon>
        <taxon>Eubrachyura</taxon>
        <taxon>Portunoidea</taxon>
        <taxon>Portunidae</taxon>
        <taxon>Portuninae</taxon>
        <taxon>Scylla</taxon>
    </lineage>
</organism>
<name>A0AAW0T6P8_SCYPA</name>
<sequence length="129" mass="14820">MKERLPPARSRPLYFIHAKHRRASPPFTFRHHLVTPSPLSRLTRSAVTDLHDYLLPVLPFSRHIHPTTSKRCTKIHINYLPAWRPELDVVSVVTPETECKRSHFTAVEMGVSEASIQTKQHLSPVQSTN</sequence>
<evidence type="ECO:0000313" key="1">
    <source>
        <dbReference type="EMBL" id="KAK8382929.1"/>
    </source>
</evidence>
<protein>
    <submittedName>
        <fullName evidence="1">Uncharacterized protein</fullName>
    </submittedName>
</protein>
<dbReference type="AlphaFoldDB" id="A0AAW0T6P8"/>
<dbReference type="EMBL" id="JARAKH010000038">
    <property type="protein sequence ID" value="KAK8382929.1"/>
    <property type="molecule type" value="Genomic_DNA"/>
</dbReference>